<dbReference type="PANTHER" id="PTHR11909">
    <property type="entry name" value="CASEIN KINASE-RELATED"/>
    <property type="match status" value="1"/>
</dbReference>
<dbReference type="SUPFAM" id="SSF56112">
    <property type="entry name" value="Protein kinase-like (PK-like)"/>
    <property type="match status" value="2"/>
</dbReference>
<name>A0A9J2PM92_ASCLU</name>
<proteinExistence type="predicted"/>
<evidence type="ECO:0000259" key="1">
    <source>
        <dbReference type="PROSITE" id="PS50011"/>
    </source>
</evidence>
<keyword evidence="2" id="KW-1185">Reference proteome</keyword>
<evidence type="ECO:0000313" key="3">
    <source>
        <dbReference type="WBParaSite" id="ALUE_0001043401-mRNA-1"/>
    </source>
</evidence>
<dbReference type="SMART" id="SM00220">
    <property type="entry name" value="S_TKc"/>
    <property type="match status" value="1"/>
</dbReference>
<dbReference type="AlphaFoldDB" id="A0A9J2PM92"/>
<dbReference type="Proteomes" id="UP000036681">
    <property type="component" value="Unplaced"/>
</dbReference>
<organism evidence="2 3">
    <name type="scientific">Ascaris lumbricoides</name>
    <name type="common">Giant roundworm</name>
    <dbReference type="NCBI Taxonomy" id="6252"/>
    <lineage>
        <taxon>Eukaryota</taxon>
        <taxon>Metazoa</taxon>
        <taxon>Ecdysozoa</taxon>
        <taxon>Nematoda</taxon>
        <taxon>Chromadorea</taxon>
        <taxon>Rhabditida</taxon>
        <taxon>Spirurina</taxon>
        <taxon>Ascaridomorpha</taxon>
        <taxon>Ascaridoidea</taxon>
        <taxon>Ascarididae</taxon>
        <taxon>Ascaris</taxon>
    </lineage>
</organism>
<dbReference type="GO" id="GO:0005524">
    <property type="term" value="F:ATP binding"/>
    <property type="evidence" value="ECO:0007669"/>
    <property type="project" value="InterPro"/>
</dbReference>
<dbReference type="Gene3D" id="1.10.510.10">
    <property type="entry name" value="Transferase(Phosphotransferase) domain 1"/>
    <property type="match status" value="2"/>
</dbReference>
<protein>
    <submittedName>
        <fullName evidence="3">Protein kinase domain-containing protein</fullName>
    </submittedName>
</protein>
<dbReference type="InterPro" id="IPR000719">
    <property type="entry name" value="Prot_kinase_dom"/>
</dbReference>
<feature type="domain" description="Protein kinase" evidence="1">
    <location>
        <begin position="42"/>
        <end position="314"/>
    </location>
</feature>
<dbReference type="PROSITE" id="PS50011">
    <property type="entry name" value="PROTEIN_KINASE_DOM"/>
    <property type="match status" value="2"/>
</dbReference>
<dbReference type="GO" id="GO:0004672">
    <property type="term" value="F:protein kinase activity"/>
    <property type="evidence" value="ECO:0007669"/>
    <property type="project" value="InterPro"/>
</dbReference>
<feature type="domain" description="Protein kinase" evidence="1">
    <location>
        <begin position="465"/>
        <end position="736"/>
    </location>
</feature>
<accession>A0A9J2PM92</accession>
<dbReference type="Pfam" id="PF00069">
    <property type="entry name" value="Pkinase"/>
    <property type="match status" value="2"/>
</dbReference>
<reference evidence="3" key="1">
    <citation type="submission" date="2023-03" db="UniProtKB">
        <authorList>
            <consortium name="WormBaseParasite"/>
        </authorList>
    </citation>
    <scope>IDENTIFICATION</scope>
</reference>
<dbReference type="WBParaSite" id="ALUE_0001043401-mRNA-1">
    <property type="protein sequence ID" value="ALUE_0001043401-mRNA-1"/>
    <property type="gene ID" value="ALUE_0001043401"/>
</dbReference>
<sequence length="788" mass="90250">LIISDGVLFQTSSSCIVGGEDEDSNCALPQVGQTIEHRKHKFKILRQIWSGPFSSVFVVVDDVRNKKYAMKVERESDARRSVLKLDVFVLREFQNKKTPGFPRFITAGRTNHLKYVVLQLVGPDINKLRRCLPGKKFCLSTALRLSQQTLKRIETLHDAGWISRDIKGSNFTVGLRQDSGTIYMLDFGFARRFRDRRGCINAPRDSAALLGSIHYASMAAHAFRDQCRRDDVESWFYMSCEFIKGPLPWASLDPKNDYKLIGEWKRYARFGGREELLRDVPSEFDCILDAIDNIKFYDRPDYSALSCLIEAIFYRLDLDRSSPFEWQSDPLLIEKATRIGDQGHSEEVNYRIGPDSASVHVEGIEVWTGLRKKRYCPWNEKWGGGKPPESVTHHMRSKMECHTARSSDLSCPSDPYHEHSKLVYITEPTEEYNDGRAVIGREVESAITCPLPQVGQTIEHRENKFKILRQLWSGPFSDVFVIVDAFTNEQYAMKVEKDLGNRRSVLKLDVFVLREFQNKKGIGFPRLITSGQTSHLKFVILQLVGPDINKLRRCLPGKKFCLSTALRLSLQTLKRIETLHDAGWLSRDIKASNFTVGRTNDSGTIYMIDFGFARRFRDRKGNVYEPRSSAPLVGSIQYASMAAHAFRDQCRRDDVESWFYMICELIKGELPWASVDPLANYHLIGEWKRYARYGGKEELLSGVPSEFEHILDIIDSTRFDERPDYRTISRLIETVFSRLNVDSKAPFEWQLEPCLIQKAGMIGDQGQSREISCNIQQGSAEDVISLSS</sequence>
<evidence type="ECO:0000313" key="2">
    <source>
        <dbReference type="Proteomes" id="UP000036681"/>
    </source>
</evidence>
<dbReference type="InterPro" id="IPR050235">
    <property type="entry name" value="CK1_Ser-Thr_kinase"/>
</dbReference>
<dbReference type="InterPro" id="IPR011009">
    <property type="entry name" value="Kinase-like_dom_sf"/>
</dbReference>